<sequence length="531" mass="58846">VIDYEILNTIGEFGIFQKLILFALTFPNLLLPMSFSSFIFINSDPDRHCNSDWILKAAPNLTLDEQLNLTIPLEQNGSFSRCQMFVPVDWDIQTIREHGLNKTTGCQDGWVYYTSLYSSTIVTDFDLVCDKSFLLAVVETVFMASIGFGSVIFGPLVESFGRLRSTQIPTLILLICTLVSGASPNIYVYILAQFLVGAALGGFRANAAILATEWIGVTKRSLPSCLSQMGGALGQCVMAGLVYLIRNWRTAQYVMAAMYALVVLYMWIPESARWLLSQRRIQEAKILIRKVANSLFSIEQLQVYEENENETRSGAMKIIFTIPLLVKYLLIIGFVWASVTLGYFCIVLNVGTYGLDIFLVQFLFGITEIPANLLCIWFLELLGRKKSLILTLLAGEGFCLLTLAFSQVNSVAIVALVTTGKFFLDWSSSVCMVYSQELFPTTVRQTAVGLVSTFAKATMLLSPLVNMLAVYHWTIPISVYSSLGVFGGALVFLLPETSSIDLLDSSKDIEGNRDNEKDETGLTDMGPVICS</sequence>
<feature type="transmembrane region" description="Helical" evidence="6">
    <location>
        <begin position="471"/>
        <end position="494"/>
    </location>
</feature>
<feature type="domain" description="Major facilitator superfamily (MFS) profile" evidence="7">
    <location>
        <begin position="20"/>
        <end position="499"/>
    </location>
</feature>
<protein>
    <submittedName>
        <fullName evidence="8">Solute carrier family 22 member 13a</fullName>
    </submittedName>
</protein>
<feature type="transmembrane region" description="Helical" evidence="6">
    <location>
        <begin position="388"/>
        <end position="405"/>
    </location>
</feature>
<dbReference type="GeneTree" id="ENSGT00940000154607"/>
<evidence type="ECO:0000256" key="5">
    <source>
        <dbReference type="SAM" id="MobiDB-lite"/>
    </source>
</evidence>
<dbReference type="Ensembl" id="ENSHCOT00000026996.1">
    <property type="protein sequence ID" value="ENSHCOP00000012598.1"/>
    <property type="gene ID" value="ENSHCOG00000015681.1"/>
</dbReference>
<feature type="compositionally biased region" description="Basic and acidic residues" evidence="5">
    <location>
        <begin position="511"/>
        <end position="520"/>
    </location>
</feature>
<evidence type="ECO:0000256" key="4">
    <source>
        <dbReference type="ARBA" id="ARBA00023136"/>
    </source>
</evidence>
<feature type="region of interest" description="Disordered" evidence="5">
    <location>
        <begin position="511"/>
        <end position="531"/>
    </location>
</feature>
<keyword evidence="9" id="KW-1185">Reference proteome</keyword>
<evidence type="ECO:0000256" key="3">
    <source>
        <dbReference type="ARBA" id="ARBA00022989"/>
    </source>
</evidence>
<evidence type="ECO:0000313" key="8">
    <source>
        <dbReference type="Ensembl" id="ENSHCOP00000012598.1"/>
    </source>
</evidence>
<feature type="transmembrane region" description="Helical" evidence="6">
    <location>
        <begin position="357"/>
        <end position="379"/>
    </location>
</feature>
<feature type="transmembrane region" description="Helical" evidence="6">
    <location>
        <begin position="133"/>
        <end position="156"/>
    </location>
</feature>
<dbReference type="Pfam" id="PF00083">
    <property type="entry name" value="Sugar_tr"/>
    <property type="match status" value="1"/>
</dbReference>
<dbReference type="Gene3D" id="1.20.1250.20">
    <property type="entry name" value="MFS general substrate transporter like domains"/>
    <property type="match status" value="1"/>
</dbReference>
<feature type="transmembrane region" description="Helical" evidence="6">
    <location>
        <begin position="168"/>
        <end position="190"/>
    </location>
</feature>
<organism evidence="8 9">
    <name type="scientific">Hippocampus comes</name>
    <name type="common">Tiger tail seahorse</name>
    <dbReference type="NCBI Taxonomy" id="109280"/>
    <lineage>
        <taxon>Eukaryota</taxon>
        <taxon>Metazoa</taxon>
        <taxon>Chordata</taxon>
        <taxon>Craniata</taxon>
        <taxon>Vertebrata</taxon>
        <taxon>Euteleostomi</taxon>
        <taxon>Actinopterygii</taxon>
        <taxon>Neopterygii</taxon>
        <taxon>Teleostei</taxon>
        <taxon>Neoteleostei</taxon>
        <taxon>Acanthomorphata</taxon>
        <taxon>Syngnathiaria</taxon>
        <taxon>Syngnathiformes</taxon>
        <taxon>Syngnathoidei</taxon>
        <taxon>Syngnathidae</taxon>
        <taxon>Hippocampus</taxon>
    </lineage>
</organism>
<dbReference type="InterPro" id="IPR020846">
    <property type="entry name" value="MFS_dom"/>
</dbReference>
<dbReference type="InterPro" id="IPR005828">
    <property type="entry name" value="MFS_sugar_transport-like"/>
</dbReference>
<dbReference type="PROSITE" id="PS50850">
    <property type="entry name" value="MFS"/>
    <property type="match status" value="1"/>
</dbReference>
<dbReference type="Proteomes" id="UP000264820">
    <property type="component" value="Unplaced"/>
</dbReference>
<dbReference type="SUPFAM" id="SSF103473">
    <property type="entry name" value="MFS general substrate transporter"/>
    <property type="match status" value="1"/>
</dbReference>
<keyword evidence="2 6" id="KW-0812">Transmembrane</keyword>
<feature type="transmembrane region" description="Helical" evidence="6">
    <location>
        <begin position="251"/>
        <end position="268"/>
    </location>
</feature>
<feature type="transmembrane region" description="Helical" evidence="6">
    <location>
        <begin position="325"/>
        <end position="351"/>
    </location>
</feature>
<dbReference type="GO" id="GO:0016020">
    <property type="term" value="C:membrane"/>
    <property type="evidence" value="ECO:0007669"/>
    <property type="project" value="UniProtKB-SubCell"/>
</dbReference>
<dbReference type="AlphaFoldDB" id="A0A3Q2Y6F3"/>
<name>A0A3Q2Y6F3_HIPCM</name>
<evidence type="ECO:0000256" key="2">
    <source>
        <dbReference type="ARBA" id="ARBA00022692"/>
    </source>
</evidence>
<reference evidence="8" key="1">
    <citation type="submission" date="2025-08" db="UniProtKB">
        <authorList>
            <consortium name="Ensembl"/>
        </authorList>
    </citation>
    <scope>IDENTIFICATION</scope>
</reference>
<dbReference type="InterPro" id="IPR036259">
    <property type="entry name" value="MFS_trans_sf"/>
</dbReference>
<dbReference type="GO" id="GO:0022857">
    <property type="term" value="F:transmembrane transporter activity"/>
    <property type="evidence" value="ECO:0007669"/>
    <property type="project" value="InterPro"/>
</dbReference>
<evidence type="ECO:0000256" key="1">
    <source>
        <dbReference type="ARBA" id="ARBA00004141"/>
    </source>
</evidence>
<keyword evidence="4 6" id="KW-0472">Membrane</keyword>
<proteinExistence type="predicted"/>
<evidence type="ECO:0000313" key="9">
    <source>
        <dbReference type="Proteomes" id="UP000264820"/>
    </source>
</evidence>
<comment type="subcellular location">
    <subcellularLocation>
        <location evidence="1">Membrane</location>
        <topology evidence="1">Multi-pass membrane protein</topology>
    </subcellularLocation>
</comment>
<dbReference type="PANTHER" id="PTHR24064">
    <property type="entry name" value="SOLUTE CARRIER FAMILY 22 MEMBER"/>
    <property type="match status" value="1"/>
</dbReference>
<evidence type="ECO:0000259" key="7">
    <source>
        <dbReference type="PROSITE" id="PS50850"/>
    </source>
</evidence>
<dbReference type="STRING" id="109280.ENSHCOP00000012598"/>
<dbReference type="PROSITE" id="PS00217">
    <property type="entry name" value="SUGAR_TRANSPORT_2"/>
    <property type="match status" value="1"/>
</dbReference>
<accession>A0A3Q2Y6F3</accession>
<reference evidence="8" key="2">
    <citation type="submission" date="2025-09" db="UniProtKB">
        <authorList>
            <consortium name="Ensembl"/>
        </authorList>
    </citation>
    <scope>IDENTIFICATION</scope>
</reference>
<feature type="transmembrane region" description="Helical" evidence="6">
    <location>
        <begin position="19"/>
        <end position="41"/>
    </location>
</feature>
<dbReference type="InterPro" id="IPR005829">
    <property type="entry name" value="Sugar_transporter_CS"/>
</dbReference>
<keyword evidence="3 6" id="KW-1133">Transmembrane helix</keyword>
<evidence type="ECO:0000256" key="6">
    <source>
        <dbReference type="SAM" id="Phobius"/>
    </source>
</evidence>